<accession>A0A2T3N6F8</accession>
<proteinExistence type="predicted"/>
<dbReference type="EMBL" id="PYMB01000022">
    <property type="protein sequence ID" value="PSW08281.1"/>
    <property type="molecule type" value="Genomic_DNA"/>
</dbReference>
<dbReference type="OrthoDB" id="6627771at2"/>
<dbReference type="SUPFAM" id="SSF48008">
    <property type="entry name" value="GntR ligand-binding domain-like"/>
    <property type="match status" value="1"/>
</dbReference>
<dbReference type="InterPro" id="IPR011711">
    <property type="entry name" value="GntR_C"/>
</dbReference>
<dbReference type="Pfam" id="PF00392">
    <property type="entry name" value="GntR"/>
    <property type="match status" value="1"/>
</dbReference>
<evidence type="ECO:0000256" key="2">
    <source>
        <dbReference type="ARBA" id="ARBA00023125"/>
    </source>
</evidence>
<dbReference type="SUPFAM" id="SSF46785">
    <property type="entry name" value="Winged helix' DNA-binding domain"/>
    <property type="match status" value="1"/>
</dbReference>
<dbReference type="Proteomes" id="UP000241346">
    <property type="component" value="Unassembled WGS sequence"/>
</dbReference>
<dbReference type="InterPro" id="IPR008920">
    <property type="entry name" value="TF_FadR/GntR_C"/>
</dbReference>
<evidence type="ECO:0000313" key="5">
    <source>
        <dbReference type="EMBL" id="PSW08281.1"/>
    </source>
</evidence>
<organism evidence="5 6">
    <name type="scientific">Photobacterium rosenbergii</name>
    <dbReference type="NCBI Taxonomy" id="294936"/>
    <lineage>
        <taxon>Bacteria</taxon>
        <taxon>Pseudomonadati</taxon>
        <taxon>Pseudomonadota</taxon>
        <taxon>Gammaproteobacteria</taxon>
        <taxon>Vibrionales</taxon>
        <taxon>Vibrionaceae</taxon>
        <taxon>Photobacterium</taxon>
    </lineage>
</organism>
<evidence type="ECO:0000313" key="6">
    <source>
        <dbReference type="Proteomes" id="UP000241346"/>
    </source>
</evidence>
<reference evidence="5 6" key="1">
    <citation type="submission" date="2018-03" db="EMBL/GenBank/DDBJ databases">
        <title>Whole genome sequencing of Histamine producing bacteria.</title>
        <authorList>
            <person name="Butler K."/>
        </authorList>
    </citation>
    <scope>NUCLEOTIDE SEQUENCE [LARGE SCALE GENOMIC DNA]</scope>
    <source>
        <strain evidence="5 6">DSM 19138</strain>
    </source>
</reference>
<dbReference type="GO" id="GO:0003700">
    <property type="term" value="F:DNA-binding transcription factor activity"/>
    <property type="evidence" value="ECO:0007669"/>
    <property type="project" value="InterPro"/>
</dbReference>
<dbReference type="PROSITE" id="PS50949">
    <property type="entry name" value="HTH_GNTR"/>
    <property type="match status" value="1"/>
</dbReference>
<dbReference type="InterPro" id="IPR036390">
    <property type="entry name" value="WH_DNA-bd_sf"/>
</dbReference>
<name>A0A2T3N6F8_9GAMM</name>
<dbReference type="SMART" id="SM00345">
    <property type="entry name" value="HTH_GNTR"/>
    <property type="match status" value="1"/>
</dbReference>
<dbReference type="Gene3D" id="1.20.120.530">
    <property type="entry name" value="GntR ligand-binding domain-like"/>
    <property type="match status" value="1"/>
</dbReference>
<keyword evidence="1" id="KW-0805">Transcription regulation</keyword>
<dbReference type="AlphaFoldDB" id="A0A2T3N6F8"/>
<dbReference type="InterPro" id="IPR000524">
    <property type="entry name" value="Tscrpt_reg_HTH_GntR"/>
</dbReference>
<protein>
    <submittedName>
        <fullName evidence="5">GntR family transcriptional regulator</fullName>
    </submittedName>
</protein>
<dbReference type="InterPro" id="IPR036388">
    <property type="entry name" value="WH-like_DNA-bd_sf"/>
</dbReference>
<evidence type="ECO:0000259" key="4">
    <source>
        <dbReference type="PROSITE" id="PS50949"/>
    </source>
</evidence>
<dbReference type="Pfam" id="PF07729">
    <property type="entry name" value="FCD"/>
    <property type="match status" value="1"/>
</dbReference>
<dbReference type="PANTHER" id="PTHR43537:SF49">
    <property type="entry name" value="TRANSCRIPTIONAL REGULATORY PROTEIN"/>
    <property type="match status" value="1"/>
</dbReference>
<keyword evidence="3" id="KW-0804">Transcription</keyword>
<dbReference type="PANTHER" id="PTHR43537">
    <property type="entry name" value="TRANSCRIPTIONAL REGULATOR, GNTR FAMILY"/>
    <property type="match status" value="1"/>
</dbReference>
<evidence type="ECO:0000256" key="1">
    <source>
        <dbReference type="ARBA" id="ARBA00023015"/>
    </source>
</evidence>
<sequence>MNTIAALSAEDFSFELEAEEQSAIEGTSRSEFAYHMLRMALQRGVFKPGQRLREVELSTALNVSRTPIREALHRLANDGLLTISANKGVAVAQLDIQQVMELYTMREILEGAAAGLAATRASDMEVMLMQQLLDEDRQSAADDYARHALMNRRFHRTIYQAAHNPYLLRSLDGLRDAMALLGKTTLSDPTRWQTALEEHQAMVDAIKNRDASEAEKLARSHVQNALKERMKQFMQ</sequence>
<evidence type="ECO:0000256" key="3">
    <source>
        <dbReference type="ARBA" id="ARBA00023163"/>
    </source>
</evidence>
<feature type="domain" description="HTH gntR-type" evidence="4">
    <location>
        <begin position="27"/>
        <end position="94"/>
    </location>
</feature>
<dbReference type="RefSeq" id="WP_107300692.1">
    <property type="nucleotide sequence ID" value="NZ_PYMB01000022.1"/>
</dbReference>
<dbReference type="Gene3D" id="1.10.10.10">
    <property type="entry name" value="Winged helix-like DNA-binding domain superfamily/Winged helix DNA-binding domain"/>
    <property type="match status" value="1"/>
</dbReference>
<gene>
    <name evidence="5" type="ORF">C9J01_24230</name>
</gene>
<dbReference type="SMART" id="SM00895">
    <property type="entry name" value="FCD"/>
    <property type="match status" value="1"/>
</dbReference>
<comment type="caution">
    <text evidence="5">The sequence shown here is derived from an EMBL/GenBank/DDBJ whole genome shotgun (WGS) entry which is preliminary data.</text>
</comment>
<keyword evidence="2" id="KW-0238">DNA-binding</keyword>
<dbReference type="CDD" id="cd07377">
    <property type="entry name" value="WHTH_GntR"/>
    <property type="match status" value="1"/>
</dbReference>
<dbReference type="PRINTS" id="PR00035">
    <property type="entry name" value="HTHGNTR"/>
</dbReference>
<dbReference type="GO" id="GO:0003677">
    <property type="term" value="F:DNA binding"/>
    <property type="evidence" value="ECO:0007669"/>
    <property type="project" value="UniProtKB-KW"/>
</dbReference>